<organism evidence="1 2">
    <name type="scientific">Palleronia caenipelagi</name>
    <dbReference type="NCBI Taxonomy" id="2489174"/>
    <lineage>
        <taxon>Bacteria</taxon>
        <taxon>Pseudomonadati</taxon>
        <taxon>Pseudomonadota</taxon>
        <taxon>Alphaproteobacteria</taxon>
        <taxon>Rhodobacterales</taxon>
        <taxon>Roseobacteraceae</taxon>
        <taxon>Palleronia</taxon>
    </lineage>
</organism>
<reference evidence="1 2" key="1">
    <citation type="submission" date="2019-06" db="EMBL/GenBank/DDBJ databases">
        <title>Paenimaribius caenipelagi gen. nov., sp. nov., isolated from a tidal flat.</title>
        <authorList>
            <person name="Yoon J.-H."/>
        </authorList>
    </citation>
    <scope>NUCLEOTIDE SEQUENCE [LARGE SCALE GENOMIC DNA]</scope>
    <source>
        <strain evidence="1 2">JBTF-M29</strain>
    </source>
</reference>
<sequence>MAHAPTKTLTFKAFAAEPGDKEQCGDCGERRVDLPSSLPEIDDDFDWLVRDYDSFRMFMMEELAHRFPDRRRWTPADLEVVIIEALAAAIDRLSHTLDIVYNEHFLTTARRPESVRRLLSLIGYDAVARIDPDILDILPPLPMPPGGTPETDTERLERLWAHQPVYMEHARAEGPRRIGEQKRMVSLTDHADRLLEHPLVERAKARLVWTGAWNSILISVLLDDARALDALLNDDSKPAAPGGGPNTVSPSLWEAIQDYHIAEGLPLPIDLETLTTRHILQILIGHYRMIGSEVFLENARRAPITFWLSVQACDGYFRSEVRDGLAQVFSADEGGLFEPGNLGFGEDIYASDIIEAAMLVDGVETACLNRFKRLGRDFSDQADSGVIAIGPDEVAICQNIPGQPQRGLFDIAVIGGETG</sequence>
<dbReference type="Proteomes" id="UP000318590">
    <property type="component" value="Unassembled WGS sequence"/>
</dbReference>
<accession>A0A547PPN8</accession>
<proteinExistence type="predicted"/>
<evidence type="ECO:0000313" key="1">
    <source>
        <dbReference type="EMBL" id="TRD16106.1"/>
    </source>
</evidence>
<dbReference type="AlphaFoldDB" id="A0A547PPN8"/>
<protein>
    <submittedName>
        <fullName evidence="1">Uncharacterized protein</fullName>
    </submittedName>
</protein>
<name>A0A547PPN8_9RHOB</name>
<dbReference type="OrthoDB" id="9796131at2"/>
<keyword evidence="2" id="KW-1185">Reference proteome</keyword>
<comment type="caution">
    <text evidence="1">The sequence shown here is derived from an EMBL/GenBank/DDBJ whole genome shotgun (WGS) entry which is preliminary data.</text>
</comment>
<dbReference type="RefSeq" id="WP_142835545.1">
    <property type="nucleotide sequence ID" value="NZ_VFSV01000031.1"/>
</dbReference>
<dbReference type="EMBL" id="VFSV01000031">
    <property type="protein sequence ID" value="TRD16106.1"/>
    <property type="molecule type" value="Genomic_DNA"/>
</dbReference>
<evidence type="ECO:0000313" key="2">
    <source>
        <dbReference type="Proteomes" id="UP000318590"/>
    </source>
</evidence>
<gene>
    <name evidence="1" type="ORF">FEV53_14575</name>
</gene>